<evidence type="ECO:0000313" key="1">
    <source>
        <dbReference type="EMBL" id="KAE9157364.1"/>
    </source>
</evidence>
<dbReference type="Proteomes" id="UP000476176">
    <property type="component" value="Unassembled WGS sequence"/>
</dbReference>
<organism evidence="1 2">
    <name type="scientific">Phytophthora fragariae</name>
    <dbReference type="NCBI Taxonomy" id="53985"/>
    <lineage>
        <taxon>Eukaryota</taxon>
        <taxon>Sar</taxon>
        <taxon>Stramenopiles</taxon>
        <taxon>Oomycota</taxon>
        <taxon>Peronosporomycetes</taxon>
        <taxon>Peronosporales</taxon>
        <taxon>Peronosporaceae</taxon>
        <taxon>Phytophthora</taxon>
    </lineage>
</organism>
<dbReference type="SUPFAM" id="SSF56219">
    <property type="entry name" value="DNase I-like"/>
    <property type="match status" value="1"/>
</dbReference>
<dbReference type="AlphaFoldDB" id="A0A6G0M6R4"/>
<evidence type="ECO:0000313" key="2">
    <source>
        <dbReference type="Proteomes" id="UP000476176"/>
    </source>
</evidence>
<comment type="caution">
    <text evidence="1">The sequence shown here is derived from an EMBL/GenBank/DDBJ whole genome shotgun (WGS) entry which is preliminary data.</text>
</comment>
<dbReference type="Gene3D" id="3.60.10.10">
    <property type="entry name" value="Endonuclease/exonuclease/phosphatase"/>
    <property type="match status" value="1"/>
</dbReference>
<sequence length="199" mass="22082">MELGAKELEGFAAKHGLWDAGFYNFPRTDGITAKREYAQRCHTHFHTTASGKKGSSRLDRFYVSTTIKELVRGSEAEDALCKSDHRAVLLELHSPKGIIRVKKRPKLYPAPAYVQTAMNSLIAKSIETLGDKLKQDTEGSVATSWDDFKVNLKADMNKLKTAAKKRTTAGFSQRIQRIKAQLAKTGTGQLDQNGARSEL</sequence>
<dbReference type="EMBL" id="QXGC01009734">
    <property type="protein sequence ID" value="KAE9157364.1"/>
    <property type="molecule type" value="Genomic_DNA"/>
</dbReference>
<gene>
    <name evidence="1" type="ORF">PF004_g32254</name>
</gene>
<protein>
    <recommendedName>
        <fullName evidence="3">Endonuclease/exonuclease/phosphatase domain-containing protein</fullName>
    </recommendedName>
</protein>
<reference evidence="1 2" key="1">
    <citation type="submission" date="2018-09" db="EMBL/GenBank/DDBJ databases">
        <title>Genomic investigation of the strawberry pathogen Phytophthora fragariae indicates pathogenicity is determined by transcriptional variation in three key races.</title>
        <authorList>
            <person name="Adams T.M."/>
            <person name="Armitage A.D."/>
            <person name="Sobczyk M.K."/>
            <person name="Bates H.J."/>
            <person name="Dunwell J.M."/>
            <person name="Nellist C.F."/>
            <person name="Harrison R.J."/>
        </authorList>
    </citation>
    <scope>NUCLEOTIDE SEQUENCE [LARGE SCALE GENOMIC DNA]</scope>
    <source>
        <strain evidence="1 2">BC-23</strain>
    </source>
</reference>
<name>A0A6G0M6R4_9STRA</name>
<proteinExistence type="predicted"/>
<accession>A0A6G0M6R4</accession>
<dbReference type="InterPro" id="IPR036691">
    <property type="entry name" value="Endo/exonu/phosph_ase_sf"/>
</dbReference>
<evidence type="ECO:0008006" key="3">
    <source>
        <dbReference type="Google" id="ProtNLM"/>
    </source>
</evidence>